<reference evidence="2" key="1">
    <citation type="journal article" date="2015" name="Nat. Genet.">
        <title>The genome and transcriptome of the zoonotic hookworm Ancylostoma ceylanicum identify infection-specific gene families.</title>
        <authorList>
            <person name="Schwarz E.M."/>
            <person name="Hu Y."/>
            <person name="Antoshechkin I."/>
            <person name="Miller M.M."/>
            <person name="Sternberg P.W."/>
            <person name="Aroian R.V."/>
        </authorList>
    </citation>
    <scope>NUCLEOTIDE SEQUENCE</scope>
    <source>
        <strain evidence="2">HY135</strain>
    </source>
</reference>
<evidence type="ECO:0000313" key="1">
    <source>
        <dbReference type="EMBL" id="EYB83641.1"/>
    </source>
</evidence>
<dbReference type="AlphaFoldDB" id="A0A016RZF1"/>
<dbReference type="EMBL" id="JARK01001668">
    <property type="protein sequence ID" value="EYB83641.1"/>
    <property type="molecule type" value="Genomic_DNA"/>
</dbReference>
<keyword evidence="2" id="KW-1185">Reference proteome</keyword>
<gene>
    <name evidence="1" type="primary">Acey_s0332.g2779</name>
    <name evidence="1" type="ORF">Y032_0332g2779</name>
</gene>
<dbReference type="Proteomes" id="UP000024635">
    <property type="component" value="Unassembled WGS sequence"/>
</dbReference>
<proteinExistence type="predicted"/>
<sequence length="111" mass="12681">MGGWRGIYRTEFGRAKERGWRKAHKLRNAPSIPWEQPVCEESCREMDACVSKWSATSRTQSHATSKLSRMSVLSHHSTREVTTVYCELGCISTKDKSAWSEYARGARNQQS</sequence>
<protein>
    <submittedName>
        <fullName evidence="1">Uncharacterized protein</fullName>
    </submittedName>
</protein>
<comment type="caution">
    <text evidence="1">The sequence shown here is derived from an EMBL/GenBank/DDBJ whole genome shotgun (WGS) entry which is preliminary data.</text>
</comment>
<name>A0A016RZF1_9BILA</name>
<organism evidence="1 2">
    <name type="scientific">Ancylostoma ceylanicum</name>
    <dbReference type="NCBI Taxonomy" id="53326"/>
    <lineage>
        <taxon>Eukaryota</taxon>
        <taxon>Metazoa</taxon>
        <taxon>Ecdysozoa</taxon>
        <taxon>Nematoda</taxon>
        <taxon>Chromadorea</taxon>
        <taxon>Rhabditida</taxon>
        <taxon>Rhabditina</taxon>
        <taxon>Rhabditomorpha</taxon>
        <taxon>Strongyloidea</taxon>
        <taxon>Ancylostomatidae</taxon>
        <taxon>Ancylostomatinae</taxon>
        <taxon>Ancylostoma</taxon>
    </lineage>
</organism>
<evidence type="ECO:0000313" key="2">
    <source>
        <dbReference type="Proteomes" id="UP000024635"/>
    </source>
</evidence>
<accession>A0A016RZF1</accession>